<evidence type="ECO:0000313" key="1">
    <source>
        <dbReference type="EMBL" id="GGN92088.1"/>
    </source>
</evidence>
<dbReference type="RefSeq" id="WP_189191886.1">
    <property type="nucleotide sequence ID" value="NZ_BMMM01000026.1"/>
</dbReference>
<protein>
    <submittedName>
        <fullName evidence="1">Uncharacterized protein</fullName>
    </submittedName>
</protein>
<reference evidence="1 2" key="1">
    <citation type="journal article" date="2014" name="Int. J. Syst. Evol. Microbiol.">
        <title>Complete genome sequence of Corynebacterium casei LMG S-19264T (=DSM 44701T), isolated from a smear-ripened cheese.</title>
        <authorList>
            <consortium name="US DOE Joint Genome Institute (JGI-PGF)"/>
            <person name="Walter F."/>
            <person name="Albersmeier A."/>
            <person name="Kalinowski J."/>
            <person name="Ruckert C."/>
        </authorList>
    </citation>
    <scope>NUCLEOTIDE SEQUENCE [LARGE SCALE GENOMIC DNA]</scope>
    <source>
        <strain evidence="1 2">CGMCC 4.7111</strain>
    </source>
</reference>
<accession>A0A917YFE0</accession>
<keyword evidence="2" id="KW-1185">Reference proteome</keyword>
<proteinExistence type="predicted"/>
<dbReference type="AlphaFoldDB" id="A0A917YFE0"/>
<gene>
    <name evidence="1" type="ORF">GCM10011579_089470</name>
</gene>
<evidence type="ECO:0000313" key="2">
    <source>
        <dbReference type="Proteomes" id="UP000600365"/>
    </source>
</evidence>
<comment type="caution">
    <text evidence="1">The sequence shown here is derived from an EMBL/GenBank/DDBJ whole genome shotgun (WGS) entry which is preliminary data.</text>
</comment>
<sequence>MDYRPLLAQHAVQLTHDTPRWDDAAQIAGLDPYVCKASYVCGVMREFMQASGLNFEHNYHLGSLFLALDATELLGRIVSGKRGTDGSTEVLRTGVRYLEGHADPQARPLPHSAAQYAKLRNFAGHGAAQLARTVAFTPDSTQLLLRHLAYVLNTMWEDPSLSANLAAAEIHPLFTVVKGNRQPVYVRDTQEHLMTSQPADGLEHDCWRYDEAAILDNSSPSASGTA</sequence>
<organism evidence="1 2">
    <name type="scientific">Streptomyces albiflavescens</name>
    <dbReference type="NCBI Taxonomy" id="1623582"/>
    <lineage>
        <taxon>Bacteria</taxon>
        <taxon>Bacillati</taxon>
        <taxon>Actinomycetota</taxon>
        <taxon>Actinomycetes</taxon>
        <taxon>Kitasatosporales</taxon>
        <taxon>Streptomycetaceae</taxon>
        <taxon>Streptomyces</taxon>
    </lineage>
</organism>
<dbReference type="Proteomes" id="UP000600365">
    <property type="component" value="Unassembled WGS sequence"/>
</dbReference>
<dbReference type="EMBL" id="BMMM01000026">
    <property type="protein sequence ID" value="GGN92088.1"/>
    <property type="molecule type" value="Genomic_DNA"/>
</dbReference>
<name>A0A917YFE0_9ACTN</name>